<dbReference type="EMBL" id="RDQH01000340">
    <property type="protein sequence ID" value="RXH77042.1"/>
    <property type="molecule type" value="Genomic_DNA"/>
</dbReference>
<evidence type="ECO:0000313" key="2">
    <source>
        <dbReference type="Proteomes" id="UP000290289"/>
    </source>
</evidence>
<sequence>MRRHLRKCFDVYMCHLVPLLLIPSFLTLNPSKMEYLYRDVILPNLGMHQGTDWDFLIVSPVEIEGEY</sequence>
<keyword evidence="2" id="KW-1185">Reference proteome</keyword>
<gene>
    <name evidence="1" type="ORF">DVH24_019930</name>
</gene>
<organism evidence="1 2">
    <name type="scientific">Malus domestica</name>
    <name type="common">Apple</name>
    <name type="synonym">Pyrus malus</name>
    <dbReference type="NCBI Taxonomy" id="3750"/>
    <lineage>
        <taxon>Eukaryota</taxon>
        <taxon>Viridiplantae</taxon>
        <taxon>Streptophyta</taxon>
        <taxon>Embryophyta</taxon>
        <taxon>Tracheophyta</taxon>
        <taxon>Spermatophyta</taxon>
        <taxon>Magnoliopsida</taxon>
        <taxon>eudicotyledons</taxon>
        <taxon>Gunneridae</taxon>
        <taxon>Pentapetalae</taxon>
        <taxon>rosids</taxon>
        <taxon>fabids</taxon>
        <taxon>Rosales</taxon>
        <taxon>Rosaceae</taxon>
        <taxon>Amygdaloideae</taxon>
        <taxon>Maleae</taxon>
        <taxon>Malus</taxon>
    </lineage>
</organism>
<name>A0A498I4B9_MALDO</name>
<dbReference type="AlphaFoldDB" id="A0A498I4B9"/>
<protein>
    <submittedName>
        <fullName evidence="1">Uncharacterized protein</fullName>
    </submittedName>
</protein>
<dbReference type="Proteomes" id="UP000290289">
    <property type="component" value="Chromosome 14"/>
</dbReference>
<comment type="caution">
    <text evidence="1">The sequence shown here is derived from an EMBL/GenBank/DDBJ whole genome shotgun (WGS) entry which is preliminary data.</text>
</comment>
<reference evidence="1 2" key="1">
    <citation type="submission" date="2018-10" db="EMBL/GenBank/DDBJ databases">
        <title>A high-quality apple genome assembly.</title>
        <authorList>
            <person name="Hu J."/>
        </authorList>
    </citation>
    <scope>NUCLEOTIDE SEQUENCE [LARGE SCALE GENOMIC DNA]</scope>
    <source>
        <strain evidence="2">cv. HFTH1</strain>
        <tissue evidence="1">Young leaf</tissue>
    </source>
</reference>
<accession>A0A498I4B9</accession>
<evidence type="ECO:0000313" key="1">
    <source>
        <dbReference type="EMBL" id="RXH77042.1"/>
    </source>
</evidence>
<proteinExistence type="predicted"/>